<evidence type="ECO:0000313" key="1">
    <source>
        <dbReference type="EMBL" id="ORZ29551.1"/>
    </source>
</evidence>
<keyword evidence="2" id="KW-1185">Reference proteome</keyword>
<reference evidence="1 2" key="1">
    <citation type="submission" date="2016-07" db="EMBL/GenBank/DDBJ databases">
        <title>Pervasive Adenine N6-methylation of Active Genes in Fungi.</title>
        <authorList>
            <consortium name="DOE Joint Genome Institute"/>
            <person name="Mondo S.J."/>
            <person name="Dannebaum R.O."/>
            <person name="Kuo R.C."/>
            <person name="Labutti K."/>
            <person name="Haridas S."/>
            <person name="Kuo A."/>
            <person name="Salamov A."/>
            <person name="Ahrendt S.R."/>
            <person name="Lipzen A."/>
            <person name="Sullivan W."/>
            <person name="Andreopoulos W.B."/>
            <person name="Clum A."/>
            <person name="Lindquist E."/>
            <person name="Daum C."/>
            <person name="Ramamoorthy G.K."/>
            <person name="Gryganskyi A."/>
            <person name="Culley D."/>
            <person name="Magnuson J.K."/>
            <person name="James T.Y."/>
            <person name="O'Malley M.A."/>
            <person name="Stajich J.E."/>
            <person name="Spatafora J.W."/>
            <person name="Visel A."/>
            <person name="Grigoriev I.V."/>
        </authorList>
    </citation>
    <scope>NUCLEOTIDE SEQUENCE [LARGE SCALE GENOMIC DNA]</scope>
    <source>
        <strain evidence="1 2">PL171</strain>
    </source>
</reference>
<protein>
    <submittedName>
        <fullName evidence="1">Uncharacterized protein</fullName>
    </submittedName>
</protein>
<dbReference type="Proteomes" id="UP000193411">
    <property type="component" value="Unassembled WGS sequence"/>
</dbReference>
<organism evidence="1 2">
    <name type="scientific">Catenaria anguillulae PL171</name>
    <dbReference type="NCBI Taxonomy" id="765915"/>
    <lineage>
        <taxon>Eukaryota</taxon>
        <taxon>Fungi</taxon>
        <taxon>Fungi incertae sedis</taxon>
        <taxon>Blastocladiomycota</taxon>
        <taxon>Blastocladiomycetes</taxon>
        <taxon>Blastocladiales</taxon>
        <taxon>Catenariaceae</taxon>
        <taxon>Catenaria</taxon>
    </lineage>
</organism>
<sequence length="108" mass="12025">MLGRVAKQGHVHVIEWWTSKSSAGMIQMPPLAKVVSGALKGKHGFVLQWSKKHPECVQQLNALKLGEREHVLEYAVKSRLWIGLPASESVYLKTSIGWLPKQRAGMAI</sequence>
<gene>
    <name evidence="1" type="ORF">BCR44DRAFT_40652</name>
</gene>
<dbReference type="EMBL" id="MCFL01000161">
    <property type="protein sequence ID" value="ORZ29551.1"/>
    <property type="molecule type" value="Genomic_DNA"/>
</dbReference>
<dbReference type="AlphaFoldDB" id="A0A1Y2H6D2"/>
<name>A0A1Y2H6D2_9FUNG</name>
<comment type="caution">
    <text evidence="1">The sequence shown here is derived from an EMBL/GenBank/DDBJ whole genome shotgun (WGS) entry which is preliminary data.</text>
</comment>
<feature type="non-terminal residue" evidence="1">
    <location>
        <position position="108"/>
    </location>
</feature>
<proteinExistence type="predicted"/>
<accession>A0A1Y2H6D2</accession>
<evidence type="ECO:0000313" key="2">
    <source>
        <dbReference type="Proteomes" id="UP000193411"/>
    </source>
</evidence>